<sequence length="122" mass="13219">MRLAIISAESLEDLYAYTGTWDSDLGYTSAFQRPNIGLTSASVVATPVPAAPGPADCSQHAIELMLGWDSLEDDSVLGILEDALLLWPRMAPITNYILAKNWRAFLTMAQTAHPIARATSLI</sequence>
<gene>
    <name evidence="1" type="ORF">R3P38DRAFT_3191827</name>
</gene>
<dbReference type="AlphaFoldDB" id="A0AAW0BJP5"/>
<evidence type="ECO:0000313" key="2">
    <source>
        <dbReference type="Proteomes" id="UP001362999"/>
    </source>
</evidence>
<keyword evidence="2" id="KW-1185">Reference proteome</keyword>
<evidence type="ECO:0000313" key="1">
    <source>
        <dbReference type="EMBL" id="KAK7026604.1"/>
    </source>
</evidence>
<organism evidence="1 2">
    <name type="scientific">Favolaschia claudopus</name>
    <dbReference type="NCBI Taxonomy" id="2862362"/>
    <lineage>
        <taxon>Eukaryota</taxon>
        <taxon>Fungi</taxon>
        <taxon>Dikarya</taxon>
        <taxon>Basidiomycota</taxon>
        <taxon>Agaricomycotina</taxon>
        <taxon>Agaricomycetes</taxon>
        <taxon>Agaricomycetidae</taxon>
        <taxon>Agaricales</taxon>
        <taxon>Marasmiineae</taxon>
        <taxon>Mycenaceae</taxon>
        <taxon>Favolaschia</taxon>
    </lineage>
</organism>
<comment type="caution">
    <text evidence="1">The sequence shown here is derived from an EMBL/GenBank/DDBJ whole genome shotgun (WGS) entry which is preliminary data.</text>
</comment>
<dbReference type="Proteomes" id="UP001362999">
    <property type="component" value="Unassembled WGS sequence"/>
</dbReference>
<accession>A0AAW0BJP5</accession>
<proteinExistence type="predicted"/>
<protein>
    <submittedName>
        <fullName evidence="1">Uncharacterized protein</fullName>
    </submittedName>
</protein>
<reference evidence="1 2" key="1">
    <citation type="journal article" date="2024" name="J Genomics">
        <title>Draft genome sequencing and assembly of Favolaschia claudopus CIRM-BRFM 2984 isolated from oak limbs.</title>
        <authorList>
            <person name="Navarro D."/>
            <person name="Drula E."/>
            <person name="Chaduli D."/>
            <person name="Cazenave R."/>
            <person name="Ahrendt S."/>
            <person name="Wang J."/>
            <person name="Lipzen A."/>
            <person name="Daum C."/>
            <person name="Barry K."/>
            <person name="Grigoriev I.V."/>
            <person name="Favel A."/>
            <person name="Rosso M.N."/>
            <person name="Martin F."/>
        </authorList>
    </citation>
    <scope>NUCLEOTIDE SEQUENCE [LARGE SCALE GENOMIC DNA]</scope>
    <source>
        <strain evidence="1 2">CIRM-BRFM 2984</strain>
    </source>
</reference>
<name>A0AAW0BJP5_9AGAR</name>
<dbReference type="EMBL" id="JAWWNJ010000031">
    <property type="protein sequence ID" value="KAK7026604.1"/>
    <property type="molecule type" value="Genomic_DNA"/>
</dbReference>